<dbReference type="PANTHER" id="PTHR10584:SF166">
    <property type="entry name" value="RIBOKINASE"/>
    <property type="match status" value="1"/>
</dbReference>
<dbReference type="PROSITE" id="PS00583">
    <property type="entry name" value="PFKB_KINASES_1"/>
    <property type="match status" value="1"/>
</dbReference>
<keyword evidence="5 12" id="KW-0479">Metal-binding</keyword>
<keyword evidence="15" id="KW-1185">Reference proteome</keyword>
<dbReference type="Proteomes" id="UP000292686">
    <property type="component" value="Unassembled WGS sequence"/>
</dbReference>
<protein>
    <recommendedName>
        <fullName evidence="3 12">Ribokinase</fullName>
        <shortName evidence="12">RK</shortName>
        <ecNumber evidence="2 12">2.7.1.15</ecNumber>
    </recommendedName>
</protein>
<evidence type="ECO:0000256" key="3">
    <source>
        <dbReference type="ARBA" id="ARBA00016943"/>
    </source>
</evidence>
<comment type="activity regulation">
    <text evidence="12">Activated by a monovalent cation that binds near, but not in, the active site. The most likely occupant of the site in vivo is potassium. Ion binding induces a conformational change that may alter substrate affinity.</text>
</comment>
<evidence type="ECO:0000259" key="13">
    <source>
        <dbReference type="Pfam" id="PF00294"/>
    </source>
</evidence>
<comment type="pathway">
    <text evidence="12">Carbohydrate metabolism; D-ribose degradation; D-ribose 5-phosphate from beta-D-ribopyranose: step 2/2.</text>
</comment>
<evidence type="ECO:0000313" key="15">
    <source>
        <dbReference type="Proteomes" id="UP000292686"/>
    </source>
</evidence>
<dbReference type="GO" id="GO:0005829">
    <property type="term" value="C:cytosol"/>
    <property type="evidence" value="ECO:0007669"/>
    <property type="project" value="TreeGrafter"/>
</dbReference>
<comment type="cofactor">
    <cofactor evidence="12">
        <name>Mg(2+)</name>
        <dbReference type="ChEBI" id="CHEBI:18420"/>
    </cofactor>
    <text evidence="12">Requires a divalent cation, most likely magnesium in vivo, as an electrophilic catalyst to aid phosphoryl group transfer. It is the chelate of the metal and the nucleotide that is the actual substrate.</text>
</comment>
<comment type="caution">
    <text evidence="14">The sequence shown here is derived from an EMBL/GenBank/DDBJ whole genome shotgun (WGS) entry which is preliminary data.</text>
</comment>
<comment type="caution">
    <text evidence="12">Lacks conserved residue(s) required for the propagation of feature annotation.</text>
</comment>
<feature type="binding site" evidence="12">
    <location>
        <position position="295"/>
    </location>
    <ligand>
        <name>K(+)</name>
        <dbReference type="ChEBI" id="CHEBI:29103"/>
    </ligand>
</feature>
<keyword evidence="4 12" id="KW-0808">Transferase</keyword>
<feature type="domain" description="Carbohydrate kinase PfkB" evidence="13">
    <location>
        <begin position="2"/>
        <end position="303"/>
    </location>
</feature>
<reference evidence="14 15" key="1">
    <citation type="submission" date="2019-01" db="EMBL/GenBank/DDBJ databases">
        <title>Agromyces.</title>
        <authorList>
            <person name="Li J."/>
        </authorList>
    </citation>
    <scope>NUCLEOTIDE SEQUENCE [LARGE SCALE GENOMIC DNA]</scope>
    <source>
        <strain evidence="14 15">DSM 23870</strain>
    </source>
</reference>
<dbReference type="PANTHER" id="PTHR10584">
    <property type="entry name" value="SUGAR KINASE"/>
    <property type="match status" value="1"/>
</dbReference>
<evidence type="ECO:0000256" key="9">
    <source>
        <dbReference type="ARBA" id="ARBA00022842"/>
    </source>
</evidence>
<dbReference type="Pfam" id="PF00294">
    <property type="entry name" value="PfkB"/>
    <property type="match status" value="1"/>
</dbReference>
<dbReference type="Gene3D" id="3.40.1190.20">
    <property type="match status" value="1"/>
</dbReference>
<feature type="binding site" evidence="12">
    <location>
        <position position="246"/>
    </location>
    <ligand>
        <name>K(+)</name>
        <dbReference type="ChEBI" id="CHEBI:29103"/>
    </ligand>
</feature>
<keyword evidence="11 12" id="KW-0119">Carbohydrate metabolism</keyword>
<keyword evidence="10 12" id="KW-0630">Potassium</keyword>
<dbReference type="CDD" id="cd01174">
    <property type="entry name" value="ribokinase"/>
    <property type="match status" value="1"/>
</dbReference>
<dbReference type="PRINTS" id="PR00990">
    <property type="entry name" value="RIBOKINASE"/>
</dbReference>
<gene>
    <name evidence="12" type="primary">rbsK</name>
    <name evidence="14" type="ORF">ESP50_11620</name>
</gene>
<comment type="function">
    <text evidence="12">Catalyzes the phosphorylation of ribose at O-5 in a reaction requiring ATP and magnesium. The resulting D-ribose-5-phosphate can then be used either for sythesis of nucleotides, histidine, and tryptophan, or as a component of the pentose phosphate pathway.</text>
</comment>
<evidence type="ECO:0000256" key="7">
    <source>
        <dbReference type="ARBA" id="ARBA00022777"/>
    </source>
</evidence>
<comment type="catalytic activity">
    <reaction evidence="12">
        <text>D-ribose + ATP = D-ribose 5-phosphate + ADP + H(+)</text>
        <dbReference type="Rhea" id="RHEA:13697"/>
        <dbReference type="ChEBI" id="CHEBI:15378"/>
        <dbReference type="ChEBI" id="CHEBI:30616"/>
        <dbReference type="ChEBI" id="CHEBI:47013"/>
        <dbReference type="ChEBI" id="CHEBI:78346"/>
        <dbReference type="ChEBI" id="CHEBI:456216"/>
        <dbReference type="EC" id="2.7.1.15"/>
    </reaction>
</comment>
<keyword evidence="9 12" id="KW-0460">Magnesium</keyword>
<evidence type="ECO:0000256" key="1">
    <source>
        <dbReference type="ARBA" id="ARBA00005380"/>
    </source>
</evidence>
<dbReference type="EC" id="2.7.1.15" evidence="2 12"/>
<accession>A0A4Q2M344</accession>
<feature type="binding site" evidence="12">
    <location>
        <begin position="220"/>
        <end position="225"/>
    </location>
    <ligand>
        <name>ATP</name>
        <dbReference type="ChEBI" id="CHEBI:30616"/>
    </ligand>
</feature>
<feature type="binding site" evidence="12">
    <location>
        <begin position="39"/>
        <end position="43"/>
    </location>
    <ligand>
        <name>substrate</name>
    </ligand>
</feature>
<comment type="similarity">
    <text evidence="1">Belongs to the carbohydrate kinase pfkB family.</text>
</comment>
<comment type="subunit">
    <text evidence="12">Homodimer.</text>
</comment>
<evidence type="ECO:0000256" key="12">
    <source>
        <dbReference type="HAMAP-Rule" id="MF_01987"/>
    </source>
</evidence>
<feature type="binding site" evidence="12">
    <location>
        <begin position="11"/>
        <end position="13"/>
    </location>
    <ligand>
        <name>substrate</name>
    </ligand>
</feature>
<dbReference type="HAMAP" id="MF_01987">
    <property type="entry name" value="Ribokinase"/>
    <property type="match status" value="1"/>
</dbReference>
<proteinExistence type="inferred from homology"/>
<sequence>MPRAVVVASINVDITVTVARIPAVGETILGTSVQESRGGKGANQAVALARLGTSVAVIGSVGEGAAGDDYRNDLASEGIDVSHVSSAHGVATGTALITVADDGDNNIVVVPAANAELSVARIEAATHLFPSADVVVAQFEVPLESTAAAFRRAREEGAVTVLNPAPAHEDGASLLDLTDVLVPNELEFEQLTGVAPTDDDALREACAPLFSRGVAWVVVTLGGDGVALVGPDTLRRIPAKRVVAVDTTAAGDSFIAGLSSVIAAEKDAGGDALSETTLRRACEYATTVASITVQGAGAQPSLPFAKDIA</sequence>
<name>A0A4Q2M344_9MICO</name>
<dbReference type="GO" id="GO:0019303">
    <property type="term" value="P:D-ribose catabolic process"/>
    <property type="evidence" value="ECO:0007669"/>
    <property type="project" value="UniProtKB-UniRule"/>
</dbReference>
<evidence type="ECO:0000313" key="14">
    <source>
        <dbReference type="EMBL" id="RXZ86395.1"/>
    </source>
</evidence>
<evidence type="ECO:0000256" key="11">
    <source>
        <dbReference type="ARBA" id="ARBA00023277"/>
    </source>
</evidence>
<organism evidence="14 15">
    <name type="scientific">Agromyces atrinae</name>
    <dbReference type="NCBI Taxonomy" id="592376"/>
    <lineage>
        <taxon>Bacteria</taxon>
        <taxon>Bacillati</taxon>
        <taxon>Actinomycetota</taxon>
        <taxon>Actinomycetes</taxon>
        <taxon>Micrococcales</taxon>
        <taxon>Microbacteriaceae</taxon>
        <taxon>Agromyces</taxon>
    </lineage>
</organism>
<dbReference type="GO" id="GO:0004747">
    <property type="term" value="F:ribokinase activity"/>
    <property type="evidence" value="ECO:0007669"/>
    <property type="project" value="UniProtKB-UniRule"/>
</dbReference>
<dbReference type="InterPro" id="IPR011877">
    <property type="entry name" value="Ribokinase"/>
</dbReference>
<dbReference type="EMBL" id="SDPM01000005">
    <property type="protein sequence ID" value="RXZ86395.1"/>
    <property type="molecule type" value="Genomic_DNA"/>
</dbReference>
<feature type="binding site" evidence="12">
    <location>
        <begin position="251"/>
        <end position="252"/>
    </location>
    <ligand>
        <name>ATP</name>
        <dbReference type="ChEBI" id="CHEBI:30616"/>
    </ligand>
</feature>
<feature type="active site" description="Proton acceptor" evidence="12">
    <location>
        <position position="252"/>
    </location>
</feature>
<keyword evidence="7 12" id="KW-0418">Kinase</keyword>
<evidence type="ECO:0000256" key="8">
    <source>
        <dbReference type="ARBA" id="ARBA00022840"/>
    </source>
</evidence>
<evidence type="ECO:0000256" key="10">
    <source>
        <dbReference type="ARBA" id="ARBA00022958"/>
    </source>
</evidence>
<feature type="binding site" evidence="12">
    <location>
        <position position="297"/>
    </location>
    <ligand>
        <name>K(+)</name>
        <dbReference type="ChEBI" id="CHEBI:29103"/>
    </ligand>
</feature>
<comment type="subcellular location">
    <subcellularLocation>
        <location evidence="12">Cytoplasm</location>
    </subcellularLocation>
</comment>
<dbReference type="SUPFAM" id="SSF53613">
    <property type="entry name" value="Ribokinase-like"/>
    <property type="match status" value="1"/>
</dbReference>
<dbReference type="PROSITE" id="PS00584">
    <property type="entry name" value="PFKB_KINASES_2"/>
    <property type="match status" value="1"/>
</dbReference>
<dbReference type="InterPro" id="IPR002139">
    <property type="entry name" value="Ribo/fructo_kinase"/>
</dbReference>
<evidence type="ECO:0000256" key="4">
    <source>
        <dbReference type="ARBA" id="ARBA00022679"/>
    </source>
</evidence>
<evidence type="ECO:0000256" key="5">
    <source>
        <dbReference type="ARBA" id="ARBA00022723"/>
    </source>
</evidence>
<feature type="binding site" evidence="12">
    <location>
        <position position="248"/>
    </location>
    <ligand>
        <name>K(+)</name>
        <dbReference type="ChEBI" id="CHEBI:29103"/>
    </ligand>
</feature>
<dbReference type="OrthoDB" id="9775849at2"/>
<dbReference type="GO" id="GO:0005524">
    <property type="term" value="F:ATP binding"/>
    <property type="evidence" value="ECO:0007669"/>
    <property type="project" value="UniProtKB-UniRule"/>
</dbReference>
<dbReference type="InterPro" id="IPR002173">
    <property type="entry name" value="Carboh/pur_kinase_PfkB_CS"/>
</dbReference>
<keyword evidence="8 12" id="KW-0067">ATP-binding</keyword>
<keyword evidence="6 12" id="KW-0547">Nucleotide-binding</keyword>
<evidence type="ECO:0000256" key="6">
    <source>
        <dbReference type="ARBA" id="ARBA00022741"/>
    </source>
</evidence>
<dbReference type="InterPro" id="IPR029056">
    <property type="entry name" value="Ribokinase-like"/>
</dbReference>
<dbReference type="InterPro" id="IPR011611">
    <property type="entry name" value="PfkB_dom"/>
</dbReference>
<keyword evidence="12" id="KW-0963">Cytoplasm</keyword>
<comment type="similarity">
    <text evidence="12">Belongs to the carbohydrate kinase PfkB family. Ribokinase subfamily.</text>
</comment>
<evidence type="ECO:0000256" key="2">
    <source>
        <dbReference type="ARBA" id="ARBA00012035"/>
    </source>
</evidence>
<dbReference type="UniPathway" id="UPA00916">
    <property type="reaction ID" value="UER00889"/>
</dbReference>
<dbReference type="GO" id="GO:0046872">
    <property type="term" value="F:metal ion binding"/>
    <property type="evidence" value="ECO:0007669"/>
    <property type="project" value="UniProtKB-KW"/>
</dbReference>
<feature type="binding site" evidence="12">
    <location>
        <position position="252"/>
    </location>
    <ligand>
        <name>substrate</name>
    </ligand>
</feature>
<feature type="binding site" evidence="12">
    <location>
        <position position="301"/>
    </location>
    <ligand>
        <name>K(+)</name>
        <dbReference type="ChEBI" id="CHEBI:29103"/>
    </ligand>
</feature>
<feature type="binding site" evidence="12">
    <location>
        <position position="140"/>
    </location>
    <ligand>
        <name>substrate</name>
    </ligand>
</feature>
<feature type="binding site" evidence="12">
    <location>
        <position position="184"/>
    </location>
    <ligand>
        <name>ATP</name>
        <dbReference type="ChEBI" id="CHEBI:30616"/>
    </ligand>
</feature>
<feature type="binding site" evidence="12">
    <location>
        <position position="292"/>
    </location>
    <ligand>
        <name>K(+)</name>
        <dbReference type="ChEBI" id="CHEBI:29103"/>
    </ligand>
</feature>
<dbReference type="AlphaFoldDB" id="A0A4Q2M344"/>